<feature type="domain" description="Transposase DDE" evidence="1">
    <location>
        <begin position="13"/>
        <end position="92"/>
    </location>
</feature>
<organism evidence="2 3">
    <name type="scientific">Mycobacterium botniense</name>
    <dbReference type="NCBI Taxonomy" id="84962"/>
    <lineage>
        <taxon>Bacteria</taxon>
        <taxon>Bacillati</taxon>
        <taxon>Actinomycetota</taxon>
        <taxon>Actinomycetes</taxon>
        <taxon>Mycobacteriales</taxon>
        <taxon>Mycobacteriaceae</taxon>
        <taxon>Mycobacterium</taxon>
    </lineage>
</organism>
<comment type="caution">
    <text evidence="2">The sequence shown here is derived from an EMBL/GenBank/DDBJ whole genome shotgun (WGS) entry which is preliminary data.</text>
</comment>
<dbReference type="AlphaFoldDB" id="A0A7I9Y3P6"/>
<reference evidence="2 3" key="1">
    <citation type="journal article" date="2019" name="Emerg. Microbes Infect.">
        <title>Comprehensive subspecies identification of 175 nontuberculous mycobacteria species based on 7547 genomic profiles.</title>
        <authorList>
            <person name="Matsumoto Y."/>
            <person name="Kinjo T."/>
            <person name="Motooka D."/>
            <person name="Nabeya D."/>
            <person name="Jung N."/>
            <person name="Uechi K."/>
            <person name="Horii T."/>
            <person name="Iida T."/>
            <person name="Fujita J."/>
            <person name="Nakamura S."/>
        </authorList>
    </citation>
    <scope>NUCLEOTIDE SEQUENCE [LARGE SCALE GENOMIC DNA]</scope>
    <source>
        <strain evidence="2 3">JCM 17322</strain>
    </source>
</reference>
<dbReference type="Proteomes" id="UP000465361">
    <property type="component" value="Unassembled WGS sequence"/>
</dbReference>
<protein>
    <recommendedName>
        <fullName evidence="1">Transposase DDE domain-containing protein</fullName>
    </recommendedName>
</protein>
<sequence length="152" mass="15664">MRGTSQVTGIAVAQRVKVSADGCGVVSHAGMGLLRELADLTGLSAQVTAVLADTDRGLWTYAPGAVLADLAAAVADGADCIDGVGRLCEDREHVVGAKGSTTTMWRCVDERIDAAHLPKVRAARTAARTGAWAGGAAPRLVRPSISTSTPRW</sequence>
<proteinExistence type="predicted"/>
<dbReference type="Pfam" id="PF13701">
    <property type="entry name" value="DDE_Tnp_1_4"/>
    <property type="match status" value="1"/>
</dbReference>
<evidence type="ECO:0000313" key="2">
    <source>
        <dbReference type="EMBL" id="GFG76513.1"/>
    </source>
</evidence>
<dbReference type="InterPro" id="IPR025668">
    <property type="entry name" value="Tnp_DDE_dom"/>
</dbReference>
<dbReference type="EMBL" id="BLKW01000004">
    <property type="protein sequence ID" value="GFG76513.1"/>
    <property type="molecule type" value="Genomic_DNA"/>
</dbReference>
<gene>
    <name evidence="2" type="ORF">MBOT_38780</name>
</gene>
<accession>A0A7I9Y3P6</accession>
<keyword evidence="3" id="KW-1185">Reference proteome</keyword>
<evidence type="ECO:0000313" key="3">
    <source>
        <dbReference type="Proteomes" id="UP000465361"/>
    </source>
</evidence>
<evidence type="ECO:0000259" key="1">
    <source>
        <dbReference type="Pfam" id="PF13701"/>
    </source>
</evidence>
<name>A0A7I9Y3P6_9MYCO</name>